<dbReference type="ESTHER" id="triif-a0a023f725">
    <property type="family name" value="Carb_B_Arthropoda"/>
</dbReference>
<comment type="similarity">
    <text evidence="1">Belongs to the type-B carboxylesterase/lipase family.</text>
</comment>
<protein>
    <submittedName>
        <fullName evidence="7">Venom carboxylesterase-6-like protein</fullName>
    </submittedName>
</protein>
<dbReference type="GO" id="GO:0052689">
    <property type="term" value="F:carboxylic ester hydrolase activity"/>
    <property type="evidence" value="ECO:0007669"/>
    <property type="project" value="UniProtKB-KW"/>
</dbReference>
<organism evidence="7">
    <name type="scientific">Triatoma infestans</name>
    <name type="common">Assassin bug</name>
    <dbReference type="NCBI Taxonomy" id="30076"/>
    <lineage>
        <taxon>Eukaryota</taxon>
        <taxon>Metazoa</taxon>
        <taxon>Ecdysozoa</taxon>
        <taxon>Arthropoda</taxon>
        <taxon>Hexapoda</taxon>
        <taxon>Insecta</taxon>
        <taxon>Pterygota</taxon>
        <taxon>Neoptera</taxon>
        <taxon>Paraneoptera</taxon>
        <taxon>Hemiptera</taxon>
        <taxon>Heteroptera</taxon>
        <taxon>Panheteroptera</taxon>
        <taxon>Cimicomorpha</taxon>
        <taxon>Reduviidae</taxon>
        <taxon>Triatominae</taxon>
        <taxon>Triatoma</taxon>
    </lineage>
</organism>
<dbReference type="PANTHER" id="PTHR43142">
    <property type="entry name" value="CARBOXYLIC ESTER HYDROLASE"/>
    <property type="match status" value="1"/>
</dbReference>
<keyword evidence="2" id="KW-0719">Serine esterase</keyword>
<evidence type="ECO:0000256" key="1">
    <source>
        <dbReference type="ARBA" id="ARBA00005964"/>
    </source>
</evidence>
<dbReference type="InterPro" id="IPR019819">
    <property type="entry name" value="Carboxylesterase_B_CS"/>
</dbReference>
<dbReference type="PANTHER" id="PTHR43142:SF1">
    <property type="entry name" value="CARBOXYLIC ESTER HYDROLASE"/>
    <property type="match status" value="1"/>
</dbReference>
<feature type="non-terminal residue" evidence="7">
    <location>
        <position position="1"/>
    </location>
</feature>
<dbReference type="Pfam" id="PF00135">
    <property type="entry name" value="COesterase"/>
    <property type="match status" value="1"/>
</dbReference>
<accession>A0A161M458</accession>
<dbReference type="Gene3D" id="3.40.50.1820">
    <property type="entry name" value="alpha/beta hydrolase"/>
    <property type="match status" value="1"/>
</dbReference>
<evidence type="ECO:0000313" key="7">
    <source>
        <dbReference type="EMBL" id="JAR98944.1"/>
    </source>
</evidence>
<reference evidence="7" key="1">
    <citation type="submission" date="2016-04" db="EMBL/GenBank/DDBJ databases">
        <authorList>
            <person name="Calderon-Fernandez G.M.Sr."/>
        </authorList>
    </citation>
    <scope>NUCLEOTIDE SEQUENCE</scope>
    <source>
        <strain evidence="7">Int1</strain>
        <tissue evidence="7">Integument</tissue>
    </source>
</reference>
<evidence type="ECO:0000256" key="5">
    <source>
        <dbReference type="SAM" id="SignalP"/>
    </source>
</evidence>
<feature type="chain" id="PRO_5007824960" evidence="5">
    <location>
        <begin position="22"/>
        <end position="546"/>
    </location>
</feature>
<name>A0A161M458_TRIIF</name>
<keyword evidence="3" id="KW-0378">Hydrolase</keyword>
<sequence length="546" mass="62357">AHRMLKPIFFILLSIISLCLSITVKTKLGEIKGEERKSRDGKTYYAFSSIRYGKPPVGKLRFKNPVPVEPWKKVLDATKELPKCLQVRIFLHKLRNQTWGQEDCLYLSVYTPDLNPKEKLAVLVHTHGGGFRCGNAGLRDNADYLMDGNVILVNIHYRLGTLGFLSTEDRIIPGNFGLKDQSLGLHWVKENIKFFGGDDEKITMFGYSAGGASVQYHMISPLSKNILRGGISQSGVMNLFWSLSVPGKARLQAERVAEIVGCGGKKDEELLDCLQNTCPVKLIRAELDLLYWDFEPIVVFRPVQEPQQEGAFLPFDPLKQETTLPWMTGIVSNEGAFKTASLKSQGDSAVQQFIDNMDVYLMRLLSLEESCPKAKATVKLIKEKYFPEPVTLQSALNGLEIFYSDTNFVYPMGDIIRRHKGPVYQYLYDYRAGTSYAEFYGDFEDLGVCHADEIFTLFNFKELFPKTKPDEEQVSRTMVRLWTNFAKYQKPTIEDDEVEWPKYDSQGRYLHITSDLSVKRHLKADVIDWWFKLPAFSSYESQKTEL</sequence>
<proteinExistence type="inferred from homology"/>
<feature type="domain" description="Carboxylesterase type B" evidence="6">
    <location>
        <begin position="23"/>
        <end position="530"/>
    </location>
</feature>
<keyword evidence="5" id="KW-0732">Signal</keyword>
<reference evidence="7" key="2">
    <citation type="journal article" date="2017" name="J. Med. Entomol.">
        <title>Transcriptome Analysis of the Triatoma infestans (Hemiptera: Reduviidae) Integument.</title>
        <authorList>
            <person name="Calderon-Fernandez G.M."/>
            <person name="Moriconi D.E."/>
            <person name="Dulbecco A.B."/>
            <person name="Juarez M.P."/>
        </authorList>
    </citation>
    <scope>NUCLEOTIDE SEQUENCE</scope>
    <source>
        <strain evidence="7">Int1</strain>
        <tissue evidence="7">Integument</tissue>
    </source>
</reference>
<dbReference type="SUPFAM" id="SSF53474">
    <property type="entry name" value="alpha/beta-Hydrolases"/>
    <property type="match status" value="1"/>
</dbReference>
<dbReference type="InterPro" id="IPR002018">
    <property type="entry name" value="CarbesteraseB"/>
</dbReference>
<dbReference type="EMBL" id="GEMB01004329">
    <property type="protein sequence ID" value="JAR98944.1"/>
    <property type="molecule type" value="Transcribed_RNA"/>
</dbReference>
<evidence type="ECO:0000256" key="4">
    <source>
        <dbReference type="ARBA" id="ARBA00023180"/>
    </source>
</evidence>
<dbReference type="InterPro" id="IPR029058">
    <property type="entry name" value="AB_hydrolase_fold"/>
</dbReference>
<evidence type="ECO:0000256" key="2">
    <source>
        <dbReference type="ARBA" id="ARBA00022487"/>
    </source>
</evidence>
<dbReference type="AlphaFoldDB" id="A0A161M458"/>
<evidence type="ECO:0000259" key="6">
    <source>
        <dbReference type="Pfam" id="PF00135"/>
    </source>
</evidence>
<evidence type="ECO:0000256" key="3">
    <source>
        <dbReference type="ARBA" id="ARBA00022801"/>
    </source>
</evidence>
<feature type="signal peptide" evidence="5">
    <location>
        <begin position="1"/>
        <end position="21"/>
    </location>
</feature>
<keyword evidence="4" id="KW-0325">Glycoprotein</keyword>
<dbReference type="PROSITE" id="PS00941">
    <property type="entry name" value="CARBOXYLESTERASE_B_2"/>
    <property type="match status" value="1"/>
</dbReference>